<dbReference type="SUPFAM" id="SSF54160">
    <property type="entry name" value="Chromo domain-like"/>
    <property type="match status" value="1"/>
</dbReference>
<feature type="compositionally biased region" description="Low complexity" evidence="3">
    <location>
        <begin position="472"/>
        <end position="481"/>
    </location>
</feature>
<feature type="domain" description="Chromo" evidence="4">
    <location>
        <begin position="10"/>
        <end position="68"/>
    </location>
</feature>
<feature type="compositionally biased region" description="Low complexity" evidence="3">
    <location>
        <begin position="244"/>
        <end position="261"/>
    </location>
</feature>
<comment type="subcellular location">
    <subcellularLocation>
        <location evidence="1">Nucleus</location>
    </subcellularLocation>
</comment>
<dbReference type="InterPro" id="IPR023780">
    <property type="entry name" value="Chromo_domain"/>
</dbReference>
<evidence type="ECO:0000313" key="6">
    <source>
        <dbReference type="Proteomes" id="UP001557470"/>
    </source>
</evidence>
<dbReference type="InterPro" id="IPR042796">
    <property type="entry name" value="CBX2"/>
</dbReference>
<dbReference type="SMART" id="SM00298">
    <property type="entry name" value="CHROMO"/>
    <property type="match status" value="1"/>
</dbReference>
<keyword evidence="2" id="KW-0539">Nucleus</keyword>
<evidence type="ECO:0000256" key="3">
    <source>
        <dbReference type="SAM" id="MobiDB-lite"/>
    </source>
</evidence>
<feature type="compositionally biased region" description="Polar residues" evidence="3">
    <location>
        <begin position="344"/>
        <end position="375"/>
    </location>
</feature>
<feature type="compositionally biased region" description="Basic and acidic residues" evidence="3">
    <location>
        <begin position="80"/>
        <end position="93"/>
    </location>
</feature>
<protein>
    <recommendedName>
        <fullName evidence="4">Chromo domain-containing protein</fullName>
    </recommendedName>
</protein>
<evidence type="ECO:0000313" key="5">
    <source>
        <dbReference type="EMBL" id="KAL0964871.1"/>
    </source>
</evidence>
<reference evidence="5 6" key="1">
    <citation type="submission" date="2024-06" db="EMBL/GenBank/DDBJ databases">
        <authorList>
            <person name="Pan Q."/>
            <person name="Wen M."/>
            <person name="Jouanno E."/>
            <person name="Zahm M."/>
            <person name="Klopp C."/>
            <person name="Cabau C."/>
            <person name="Louis A."/>
            <person name="Berthelot C."/>
            <person name="Parey E."/>
            <person name="Roest Crollius H."/>
            <person name="Montfort J."/>
            <person name="Robinson-Rechavi M."/>
            <person name="Bouchez O."/>
            <person name="Lampietro C."/>
            <person name="Lopez Roques C."/>
            <person name="Donnadieu C."/>
            <person name="Postlethwait J."/>
            <person name="Bobe J."/>
            <person name="Verreycken H."/>
            <person name="Guiguen Y."/>
        </authorList>
    </citation>
    <scope>NUCLEOTIDE SEQUENCE [LARGE SCALE GENOMIC DNA]</scope>
    <source>
        <strain evidence="5">Up_M1</strain>
        <tissue evidence="5">Testis</tissue>
    </source>
</reference>
<dbReference type="InterPro" id="IPR023779">
    <property type="entry name" value="Chromodomain_CS"/>
</dbReference>
<dbReference type="InterPro" id="IPR033773">
    <property type="entry name" value="CBX7_C"/>
</dbReference>
<dbReference type="PANTHER" id="PTHR46860:SF1">
    <property type="entry name" value="CHROMOBOX PROTEIN HOMOLOG 2"/>
    <property type="match status" value="1"/>
</dbReference>
<feature type="compositionally biased region" description="Acidic residues" evidence="3">
    <location>
        <begin position="506"/>
        <end position="519"/>
    </location>
</feature>
<sequence>MEGVTVGQVFDAECILNKRPRKGKFEYLVKWRGWSSKHNSWEPEENILDPRLLAAFHKREQEREMLFQKRGKRPRGRPRKILEPESNELKSDHSTSSSSEMSSSPTSSSEEEDEDHGKKAKPGPRLRNLHPVPLKRPQIVVAKQEHIRKKRGRKPLLPELRALRQAKTRTPLLSPPSRHHQVLRPPREPSREDPRGGVKKPLQPASFTYPGLSSRDEVATQEPAGGAFFQAGPSKPGPLNSIWSGRSISSTAPPSSPSSLSRLHGQSMSDLKRCLSVSEACNSSRAEVLKVGSPKPGGSSSVSLHSAKASSGFGGGPSLCSPSQRSAAVQRRQHEGSAGLVVQRSGSSTPALPSSTRDQVSQALNLQSINKQTPGNGVHGNGTSGVTGVAVSRSSLRSGASSAGGGIKEMPTGRDKNLTPGGVQRIGSLPSAREDRGGRGKAVGLEAEGQGQLPGAVGRSNGRVEKGVAKQVPGGVSSVRAGGAGASGQSLNERNSRTLNELSTGDSDDSSTGESEELDSSPCPEDNNGPRLVSLEMETETDWRPARSLLEHVFVTDVTANFVTVTVKESPTSVGFFNVRNH</sequence>
<evidence type="ECO:0000259" key="4">
    <source>
        <dbReference type="PROSITE" id="PS50013"/>
    </source>
</evidence>
<feature type="region of interest" description="Disordered" evidence="3">
    <location>
        <begin position="63"/>
        <end position="272"/>
    </location>
</feature>
<feature type="compositionally biased region" description="Low complexity" evidence="3">
    <location>
        <begin position="290"/>
        <end position="311"/>
    </location>
</feature>
<feature type="compositionally biased region" description="Basic and acidic residues" evidence="3">
    <location>
        <begin position="185"/>
        <end position="196"/>
    </location>
</feature>
<feature type="compositionally biased region" description="Basic residues" evidence="3">
    <location>
        <begin position="69"/>
        <end position="79"/>
    </location>
</feature>
<feature type="region of interest" description="Disordered" evidence="3">
    <location>
        <begin position="286"/>
        <end position="531"/>
    </location>
</feature>
<feature type="compositionally biased region" description="Basic residues" evidence="3">
    <location>
        <begin position="118"/>
        <end position="128"/>
    </location>
</feature>
<name>A0ABD0WHC4_UMBPY</name>
<feature type="compositionally biased region" description="Low complexity" evidence="3">
    <location>
        <begin position="388"/>
        <end position="401"/>
    </location>
</feature>
<dbReference type="Pfam" id="PF17218">
    <property type="entry name" value="CBX7_C"/>
    <property type="match status" value="1"/>
</dbReference>
<dbReference type="GO" id="GO:0005634">
    <property type="term" value="C:nucleus"/>
    <property type="evidence" value="ECO:0007669"/>
    <property type="project" value="UniProtKB-SubCell"/>
</dbReference>
<gene>
    <name evidence="5" type="ORF">UPYG_G00330200</name>
</gene>
<dbReference type="CDD" id="cd18647">
    <property type="entry name" value="CD_Cbx2"/>
    <property type="match status" value="1"/>
</dbReference>
<comment type="caution">
    <text evidence="5">The sequence shown here is derived from an EMBL/GenBank/DDBJ whole genome shotgun (WGS) entry which is preliminary data.</text>
</comment>
<organism evidence="5 6">
    <name type="scientific">Umbra pygmaea</name>
    <name type="common">Eastern mudminnow</name>
    <dbReference type="NCBI Taxonomy" id="75934"/>
    <lineage>
        <taxon>Eukaryota</taxon>
        <taxon>Metazoa</taxon>
        <taxon>Chordata</taxon>
        <taxon>Craniata</taxon>
        <taxon>Vertebrata</taxon>
        <taxon>Euteleostomi</taxon>
        <taxon>Actinopterygii</taxon>
        <taxon>Neopterygii</taxon>
        <taxon>Teleostei</taxon>
        <taxon>Protacanthopterygii</taxon>
        <taxon>Esociformes</taxon>
        <taxon>Umbridae</taxon>
        <taxon>Umbra</taxon>
    </lineage>
</organism>
<evidence type="ECO:0000256" key="1">
    <source>
        <dbReference type="ARBA" id="ARBA00004123"/>
    </source>
</evidence>
<dbReference type="AlphaFoldDB" id="A0ABD0WHC4"/>
<dbReference type="PROSITE" id="PS50013">
    <property type="entry name" value="CHROMO_2"/>
    <property type="match status" value="1"/>
</dbReference>
<proteinExistence type="predicted"/>
<feature type="compositionally biased region" description="Low complexity" evidence="3">
    <location>
        <begin position="94"/>
        <end position="108"/>
    </location>
</feature>
<keyword evidence="6" id="KW-1185">Reference proteome</keyword>
<dbReference type="Proteomes" id="UP001557470">
    <property type="component" value="Unassembled WGS sequence"/>
</dbReference>
<evidence type="ECO:0000256" key="2">
    <source>
        <dbReference type="ARBA" id="ARBA00023242"/>
    </source>
</evidence>
<feature type="compositionally biased region" description="Polar residues" evidence="3">
    <location>
        <begin position="489"/>
        <end position="500"/>
    </location>
</feature>
<dbReference type="PROSITE" id="PS00598">
    <property type="entry name" value="CHROMO_1"/>
    <property type="match status" value="1"/>
</dbReference>
<dbReference type="InterPro" id="IPR000953">
    <property type="entry name" value="Chromo/chromo_shadow_dom"/>
</dbReference>
<accession>A0ABD0WHC4</accession>
<dbReference type="EMBL" id="JAGEUA010000010">
    <property type="protein sequence ID" value="KAL0964871.1"/>
    <property type="molecule type" value="Genomic_DNA"/>
</dbReference>
<dbReference type="Pfam" id="PF00385">
    <property type="entry name" value="Chromo"/>
    <property type="match status" value="1"/>
</dbReference>
<dbReference type="PANTHER" id="PTHR46860">
    <property type="entry name" value="CHROMOBOX PROTEIN HOMOLOG 2"/>
    <property type="match status" value="1"/>
</dbReference>
<dbReference type="Gene3D" id="2.40.50.40">
    <property type="match status" value="1"/>
</dbReference>
<dbReference type="InterPro" id="IPR016197">
    <property type="entry name" value="Chromo-like_dom_sf"/>
</dbReference>